<dbReference type="STRING" id="403677.D0NLX3"/>
<evidence type="ECO:0000313" key="5">
    <source>
        <dbReference type="Proteomes" id="UP000006643"/>
    </source>
</evidence>
<keyword evidence="2" id="KW-1133">Transmembrane helix</keyword>
<accession>D0NLX3</accession>
<proteinExistence type="inferred from homology"/>
<dbReference type="GeneID" id="9477975"/>
<feature type="domain" description="Peptidase S33 tripeptidyl aminopeptidase-like C-terminal" evidence="3">
    <location>
        <begin position="371"/>
        <end position="418"/>
    </location>
</feature>
<dbReference type="InterPro" id="IPR013595">
    <property type="entry name" value="Pept_S33_TAP-like_C"/>
</dbReference>
<dbReference type="RefSeq" id="XP_002900043.1">
    <property type="nucleotide sequence ID" value="XM_002899997.1"/>
</dbReference>
<dbReference type="VEuPathDB" id="FungiDB:PITG_13409"/>
<dbReference type="EMBL" id="DS028145">
    <property type="protein sequence ID" value="EEY60670.1"/>
    <property type="molecule type" value="Genomic_DNA"/>
</dbReference>
<evidence type="ECO:0000256" key="2">
    <source>
        <dbReference type="SAM" id="Phobius"/>
    </source>
</evidence>
<dbReference type="Pfam" id="PF08386">
    <property type="entry name" value="Abhydrolase_4"/>
    <property type="match status" value="1"/>
</dbReference>
<dbReference type="SUPFAM" id="SSF53474">
    <property type="entry name" value="alpha/beta-Hydrolases"/>
    <property type="match status" value="1"/>
</dbReference>
<evidence type="ECO:0000256" key="1">
    <source>
        <dbReference type="ARBA" id="ARBA00008645"/>
    </source>
</evidence>
<dbReference type="Gene3D" id="3.40.50.1820">
    <property type="entry name" value="alpha/beta hydrolase"/>
    <property type="match status" value="1"/>
</dbReference>
<dbReference type="AlphaFoldDB" id="D0NLX3"/>
<dbReference type="InParanoid" id="D0NLX3"/>
<keyword evidence="4" id="KW-0645">Protease</keyword>
<dbReference type="HOGENOM" id="CLU_017880_2_0_1"/>
<dbReference type="GO" id="GO:0008233">
    <property type="term" value="F:peptidase activity"/>
    <property type="evidence" value="ECO:0007669"/>
    <property type="project" value="UniProtKB-KW"/>
</dbReference>
<dbReference type="OrthoDB" id="425534at2759"/>
<dbReference type="eggNOG" id="ENOG502RRXP">
    <property type="taxonomic scope" value="Eukaryota"/>
</dbReference>
<dbReference type="GO" id="GO:0006508">
    <property type="term" value="P:proteolysis"/>
    <property type="evidence" value="ECO:0007669"/>
    <property type="project" value="UniProtKB-KW"/>
</dbReference>
<keyword evidence="4" id="KW-0378">Hydrolase</keyword>
<organism evidence="4 5">
    <name type="scientific">Phytophthora infestans (strain T30-4)</name>
    <name type="common">Potato late blight agent</name>
    <dbReference type="NCBI Taxonomy" id="403677"/>
    <lineage>
        <taxon>Eukaryota</taxon>
        <taxon>Sar</taxon>
        <taxon>Stramenopiles</taxon>
        <taxon>Oomycota</taxon>
        <taxon>Peronosporomycetes</taxon>
        <taxon>Peronosporales</taxon>
        <taxon>Peronosporaceae</taxon>
        <taxon>Phytophthora</taxon>
    </lineage>
</organism>
<dbReference type="InterPro" id="IPR029058">
    <property type="entry name" value="AB_hydrolase_fold"/>
</dbReference>
<evidence type="ECO:0000313" key="4">
    <source>
        <dbReference type="EMBL" id="EEY60670.1"/>
    </source>
</evidence>
<reference evidence="5" key="1">
    <citation type="journal article" date="2009" name="Nature">
        <title>Genome sequence and analysis of the Irish potato famine pathogen Phytophthora infestans.</title>
        <authorList>
            <consortium name="The Broad Institute Genome Sequencing Platform"/>
            <person name="Haas B.J."/>
            <person name="Kamoun S."/>
            <person name="Zody M.C."/>
            <person name="Jiang R.H."/>
            <person name="Handsaker R.E."/>
            <person name="Cano L.M."/>
            <person name="Grabherr M."/>
            <person name="Kodira C.D."/>
            <person name="Raffaele S."/>
            <person name="Torto-Alalibo T."/>
            <person name="Bozkurt T.O."/>
            <person name="Ah-Fong A.M."/>
            <person name="Alvarado L."/>
            <person name="Anderson V.L."/>
            <person name="Armstrong M.R."/>
            <person name="Avrova A."/>
            <person name="Baxter L."/>
            <person name="Beynon J."/>
            <person name="Boevink P.C."/>
            <person name="Bollmann S.R."/>
            <person name="Bos J.I."/>
            <person name="Bulone V."/>
            <person name="Cai G."/>
            <person name="Cakir C."/>
            <person name="Carrington J.C."/>
            <person name="Chawner M."/>
            <person name="Conti L."/>
            <person name="Costanzo S."/>
            <person name="Ewan R."/>
            <person name="Fahlgren N."/>
            <person name="Fischbach M.A."/>
            <person name="Fugelstad J."/>
            <person name="Gilroy E.M."/>
            <person name="Gnerre S."/>
            <person name="Green P.J."/>
            <person name="Grenville-Briggs L.J."/>
            <person name="Griffith J."/>
            <person name="Grunwald N.J."/>
            <person name="Horn K."/>
            <person name="Horner N.R."/>
            <person name="Hu C.H."/>
            <person name="Huitema E."/>
            <person name="Jeong D.H."/>
            <person name="Jones A.M."/>
            <person name="Jones J.D."/>
            <person name="Jones R.W."/>
            <person name="Karlsson E.K."/>
            <person name="Kunjeti S.G."/>
            <person name="Lamour K."/>
            <person name="Liu Z."/>
            <person name="Ma L."/>
            <person name="Maclean D."/>
            <person name="Chibucos M.C."/>
            <person name="McDonald H."/>
            <person name="McWalters J."/>
            <person name="Meijer H.J."/>
            <person name="Morgan W."/>
            <person name="Morris P.F."/>
            <person name="Munro C.A."/>
            <person name="O'Neill K."/>
            <person name="Ospina-Giraldo M."/>
            <person name="Pinzon A."/>
            <person name="Pritchard L."/>
            <person name="Ramsahoye B."/>
            <person name="Ren Q."/>
            <person name="Restrepo S."/>
            <person name="Roy S."/>
            <person name="Sadanandom A."/>
            <person name="Savidor A."/>
            <person name="Schornack S."/>
            <person name="Schwartz D.C."/>
            <person name="Schumann U.D."/>
            <person name="Schwessinger B."/>
            <person name="Seyer L."/>
            <person name="Sharpe T."/>
            <person name="Silvar C."/>
            <person name="Song J."/>
            <person name="Studholme D.J."/>
            <person name="Sykes S."/>
            <person name="Thines M."/>
            <person name="van de Vondervoort P.J."/>
            <person name="Phuntumart V."/>
            <person name="Wawra S."/>
            <person name="Weide R."/>
            <person name="Win J."/>
            <person name="Young C."/>
            <person name="Zhou S."/>
            <person name="Fry W."/>
            <person name="Meyers B.C."/>
            <person name="van West P."/>
            <person name="Ristaino J."/>
            <person name="Govers F."/>
            <person name="Birch P.R."/>
            <person name="Whisson S.C."/>
            <person name="Judelson H.S."/>
            <person name="Nusbaum C."/>
        </authorList>
    </citation>
    <scope>NUCLEOTIDE SEQUENCE [LARGE SCALE GENOMIC DNA]</scope>
    <source>
        <strain evidence="5">T30-4</strain>
    </source>
</reference>
<gene>
    <name evidence="4" type="ORF">PITG_13409</name>
</gene>
<keyword evidence="5" id="KW-1185">Reference proteome</keyword>
<dbReference type="Proteomes" id="UP000006643">
    <property type="component" value="Unassembled WGS sequence"/>
</dbReference>
<dbReference type="OMA" id="QYFFLST"/>
<feature type="transmembrane region" description="Helical" evidence="2">
    <location>
        <begin position="516"/>
        <end position="540"/>
    </location>
</feature>
<sequence length="584" mass="63927">MAGIPVPSPPLRRLEALVIKTQMESAMVELHARMDGTVNVYTMDHRGTGRSTLLDCAAAQATTTGSPWGSGIDTSEVPACAQALAKKYGNLSSFSMTSAAMDMATFISDYSNGADTIVYAVSYGTALVERLIHLDPPEVTGYVLDGVATSSGSSKAFEYFSTWDSDFGDVGDAFLALCETQSECSDRFVSNSLPVTLQNLITQFDNDPTSTCAALVSDVYSDMSFEPVSYTLRRALGSLLQSSNLRTLLPSVVYRLTRCASNDIAVLRHFFTTLINYLSWSSEDDAFDSSLLYYLIVFSEMWETPEPSIGEMVSRFTDTRVSNGGTYADVPLYCAFSKEKSPVCDQLDVGTYDSSGIIYERDEYWNKSATIPAQASVLLLSSKLDPHTPHKYAEYLLDALDGSKKALITFKYATHGALWTTPLDDEDDESETCGMKILVSYVSNNGDLNGLDQSCVDEVPALGLTPPLVYQYFFLSTSDSYDGDYDERLAKLVTGSSSSFAGAATPLSKGNTKYKAAFIAFLVLFLVTLALAVYFAFRWLKLKRENTRTRATDELPEDIEISTPPEIEAASPELTMAFCTQRPK</sequence>
<evidence type="ECO:0000259" key="3">
    <source>
        <dbReference type="Pfam" id="PF08386"/>
    </source>
</evidence>
<keyword evidence="2" id="KW-0472">Membrane</keyword>
<keyword evidence="2" id="KW-0812">Transmembrane</keyword>
<protein>
    <submittedName>
        <fullName evidence="4">Serine protease family S33, putative</fullName>
    </submittedName>
</protein>
<dbReference type="KEGG" id="pif:PITG_13409"/>
<name>D0NLX3_PHYIT</name>
<comment type="similarity">
    <text evidence="1">Belongs to the AB hydrolase superfamily.</text>
</comment>
<dbReference type="PANTHER" id="PTHR43039">
    <property type="entry name" value="ESTERASE-RELATED"/>
    <property type="match status" value="1"/>
</dbReference>